<dbReference type="CDD" id="cd12152">
    <property type="entry name" value="F1-ATPase_delta"/>
    <property type="match status" value="1"/>
</dbReference>
<proteinExistence type="inferred from homology"/>
<dbReference type="Proteomes" id="UP000189933">
    <property type="component" value="Unassembled WGS sequence"/>
</dbReference>
<evidence type="ECO:0000256" key="8">
    <source>
        <dbReference type="ARBA" id="ARBA00023136"/>
    </source>
</evidence>
<accession>A0A1T4RGA4</accession>
<dbReference type="InterPro" id="IPR001469">
    <property type="entry name" value="ATP_synth_F1_dsu/esu"/>
</dbReference>
<dbReference type="InterPro" id="IPR036771">
    <property type="entry name" value="ATPsynth_dsu/esu_N"/>
</dbReference>
<dbReference type="OrthoDB" id="9804110at2"/>
<dbReference type="InterPro" id="IPR020546">
    <property type="entry name" value="ATP_synth_F1_dsu/esu_N"/>
</dbReference>
<organism evidence="16 17">
    <name type="scientific">Carboxydocella sporoproducens DSM 16521</name>
    <dbReference type="NCBI Taxonomy" id="1121270"/>
    <lineage>
        <taxon>Bacteria</taxon>
        <taxon>Bacillati</taxon>
        <taxon>Bacillota</taxon>
        <taxon>Clostridia</taxon>
        <taxon>Eubacteriales</taxon>
        <taxon>Clostridiales Family XVI. Incertae Sedis</taxon>
        <taxon>Carboxydocella</taxon>
    </lineage>
</organism>
<dbReference type="InterPro" id="IPR020547">
    <property type="entry name" value="ATP_synth_F1_esu_C"/>
</dbReference>
<evidence type="ECO:0000256" key="10">
    <source>
        <dbReference type="ARBA" id="ARBA00023310"/>
    </source>
</evidence>
<keyword evidence="7 11" id="KW-0406">Ion transport</keyword>
<evidence type="ECO:0000256" key="2">
    <source>
        <dbReference type="ARBA" id="ARBA00004202"/>
    </source>
</evidence>
<evidence type="ECO:0000256" key="12">
    <source>
        <dbReference type="RuleBase" id="RU003656"/>
    </source>
</evidence>
<dbReference type="SUPFAM" id="SSF51344">
    <property type="entry name" value="Epsilon subunit of F1F0-ATP synthase N-terminal domain"/>
    <property type="match status" value="1"/>
</dbReference>
<feature type="domain" description="ATP synthase F1 complex delta/epsilon subunit N-terminal" evidence="15">
    <location>
        <begin position="6"/>
        <end position="84"/>
    </location>
</feature>
<dbReference type="RefSeq" id="WP_078666119.1">
    <property type="nucleotide sequence ID" value="NZ_FUXM01000030.1"/>
</dbReference>
<evidence type="ECO:0000313" key="16">
    <source>
        <dbReference type="EMBL" id="SKA15032.1"/>
    </source>
</evidence>
<dbReference type="AlphaFoldDB" id="A0A1T4RGA4"/>
<comment type="subunit">
    <text evidence="11 12">F-type ATPases have 2 components, CF(1) - the catalytic core - and CF(0) - the membrane proton channel. CF(1) has five subunits: alpha(3), beta(3), gamma(1), delta(1), epsilon(1). CF(0) has three main subunits: a, b and c.</text>
</comment>
<dbReference type="GO" id="GO:0005524">
    <property type="term" value="F:ATP binding"/>
    <property type="evidence" value="ECO:0007669"/>
    <property type="project" value="UniProtKB-UniRule"/>
</dbReference>
<name>A0A1T4RGA4_9FIRM</name>
<evidence type="ECO:0000256" key="7">
    <source>
        <dbReference type="ARBA" id="ARBA00023065"/>
    </source>
</evidence>
<evidence type="ECO:0000313" key="17">
    <source>
        <dbReference type="Proteomes" id="UP000189933"/>
    </source>
</evidence>
<protein>
    <recommendedName>
        <fullName evidence="11">ATP synthase epsilon chain</fullName>
    </recommendedName>
    <alternativeName>
        <fullName evidence="11">ATP synthase F1 sector epsilon subunit</fullName>
    </alternativeName>
    <alternativeName>
        <fullName evidence="11">F-ATPase epsilon subunit</fullName>
    </alternativeName>
</protein>
<keyword evidence="4 11" id="KW-0813">Transport</keyword>
<comment type="function">
    <text evidence="1 11">Produces ATP from ADP in the presence of a proton gradient across the membrane.</text>
</comment>
<dbReference type="EMBL" id="FUXM01000030">
    <property type="protein sequence ID" value="SKA15032.1"/>
    <property type="molecule type" value="Genomic_DNA"/>
</dbReference>
<dbReference type="Gene3D" id="2.60.15.10">
    <property type="entry name" value="F0F1 ATP synthase delta/epsilon subunit, N-terminal"/>
    <property type="match status" value="1"/>
</dbReference>
<dbReference type="PANTHER" id="PTHR13822:SF10">
    <property type="entry name" value="ATP SYNTHASE EPSILON CHAIN, CHLOROPLASTIC"/>
    <property type="match status" value="1"/>
</dbReference>
<keyword evidence="17" id="KW-1185">Reference proteome</keyword>
<evidence type="ECO:0000259" key="15">
    <source>
        <dbReference type="Pfam" id="PF02823"/>
    </source>
</evidence>
<dbReference type="InterPro" id="IPR036794">
    <property type="entry name" value="ATP_F1_dsu/esu_C_sf"/>
</dbReference>
<dbReference type="GO" id="GO:0005886">
    <property type="term" value="C:plasma membrane"/>
    <property type="evidence" value="ECO:0007669"/>
    <property type="project" value="UniProtKB-SubCell"/>
</dbReference>
<evidence type="ECO:0000256" key="6">
    <source>
        <dbReference type="ARBA" id="ARBA00022781"/>
    </source>
</evidence>
<dbReference type="Gene3D" id="1.20.5.440">
    <property type="entry name" value="ATP synthase delta/epsilon subunit, C-terminal domain"/>
    <property type="match status" value="1"/>
</dbReference>
<reference evidence="17" key="1">
    <citation type="submission" date="2017-02" db="EMBL/GenBank/DDBJ databases">
        <authorList>
            <person name="Varghese N."/>
            <person name="Submissions S."/>
        </authorList>
    </citation>
    <scope>NUCLEOTIDE SEQUENCE [LARGE SCALE GENOMIC DNA]</scope>
    <source>
        <strain evidence="17">DSM 16521</strain>
    </source>
</reference>
<dbReference type="NCBIfam" id="TIGR01216">
    <property type="entry name" value="ATP_synt_epsi"/>
    <property type="match status" value="1"/>
</dbReference>
<dbReference type="HAMAP" id="MF_00530">
    <property type="entry name" value="ATP_synth_epsil_bac"/>
    <property type="match status" value="1"/>
</dbReference>
<keyword evidence="9 11" id="KW-0139">CF(1)</keyword>
<keyword evidence="6 11" id="KW-0375">Hydrogen ion transport</keyword>
<evidence type="ECO:0000256" key="13">
    <source>
        <dbReference type="SAM" id="Coils"/>
    </source>
</evidence>
<dbReference type="SUPFAM" id="SSF46604">
    <property type="entry name" value="Epsilon subunit of F1F0-ATP synthase C-terminal domain"/>
    <property type="match status" value="1"/>
</dbReference>
<evidence type="ECO:0000256" key="3">
    <source>
        <dbReference type="ARBA" id="ARBA00005712"/>
    </source>
</evidence>
<dbReference type="Pfam" id="PF00401">
    <property type="entry name" value="ATP-synt_DE"/>
    <property type="match status" value="1"/>
</dbReference>
<dbReference type="FunFam" id="1.20.5.440:FF:000001">
    <property type="entry name" value="ATP synthase epsilon chain"/>
    <property type="match status" value="1"/>
</dbReference>
<evidence type="ECO:0000259" key="14">
    <source>
        <dbReference type="Pfam" id="PF00401"/>
    </source>
</evidence>
<keyword evidence="5 11" id="KW-1003">Cell membrane</keyword>
<sequence length="136" mass="14770">MAENTIKLEVVTPDRKVVSEEVEMVVAPAAEGYLGILANHAPLITSLQIGVLKYTAGGQEQKLAISGGFLEVKDNRAVVLAEAAERPKEIDVQRALAAKERAERRLAERSADIDMVRAEVALKRALNRLKVAGKIE</sequence>
<evidence type="ECO:0000256" key="5">
    <source>
        <dbReference type="ARBA" id="ARBA00022475"/>
    </source>
</evidence>
<evidence type="ECO:0000256" key="9">
    <source>
        <dbReference type="ARBA" id="ARBA00023196"/>
    </source>
</evidence>
<keyword evidence="13" id="KW-0175">Coiled coil</keyword>
<dbReference type="Pfam" id="PF02823">
    <property type="entry name" value="ATP-synt_DE_N"/>
    <property type="match status" value="1"/>
</dbReference>
<feature type="coiled-coil region" evidence="13">
    <location>
        <begin position="92"/>
        <end position="119"/>
    </location>
</feature>
<dbReference type="PANTHER" id="PTHR13822">
    <property type="entry name" value="ATP SYNTHASE DELTA/EPSILON CHAIN"/>
    <property type="match status" value="1"/>
</dbReference>
<feature type="domain" description="ATP synthase epsilon subunit C-terminal" evidence="14">
    <location>
        <begin position="88"/>
        <end position="133"/>
    </location>
</feature>
<dbReference type="GO" id="GO:0045259">
    <property type="term" value="C:proton-transporting ATP synthase complex"/>
    <property type="evidence" value="ECO:0007669"/>
    <property type="project" value="UniProtKB-KW"/>
</dbReference>
<dbReference type="GO" id="GO:0046933">
    <property type="term" value="F:proton-transporting ATP synthase activity, rotational mechanism"/>
    <property type="evidence" value="ECO:0007669"/>
    <property type="project" value="UniProtKB-UniRule"/>
</dbReference>
<comment type="similarity">
    <text evidence="3 11 12">Belongs to the ATPase epsilon chain family.</text>
</comment>
<keyword evidence="8 11" id="KW-0472">Membrane</keyword>
<evidence type="ECO:0000256" key="11">
    <source>
        <dbReference type="HAMAP-Rule" id="MF_00530"/>
    </source>
</evidence>
<keyword evidence="10 11" id="KW-0066">ATP synthesis</keyword>
<comment type="subcellular location">
    <subcellularLocation>
        <location evidence="2 11">Cell membrane</location>
        <topology evidence="2 11">Peripheral membrane protein</topology>
    </subcellularLocation>
</comment>
<dbReference type="NCBIfam" id="NF001846">
    <property type="entry name" value="PRK00571.1-3"/>
    <property type="match status" value="1"/>
</dbReference>
<gene>
    <name evidence="11" type="primary">atpC</name>
    <name evidence="16" type="ORF">SAMN02745885_02097</name>
</gene>
<evidence type="ECO:0000256" key="4">
    <source>
        <dbReference type="ARBA" id="ARBA00022448"/>
    </source>
</evidence>
<evidence type="ECO:0000256" key="1">
    <source>
        <dbReference type="ARBA" id="ARBA00003543"/>
    </source>
</evidence>
<dbReference type="NCBIfam" id="NF009980">
    <property type="entry name" value="PRK13446.1"/>
    <property type="match status" value="1"/>
</dbReference>